<gene>
    <name evidence="9" type="ORF">BV898_12160</name>
</gene>
<dbReference type="AlphaFoldDB" id="A0A1W0WEL4"/>
<comment type="caution">
    <text evidence="9">The sequence shown here is derived from an EMBL/GenBank/DDBJ whole genome shotgun (WGS) entry which is preliminary data.</text>
</comment>
<feature type="domain" description="Peptidase M12A" evidence="8">
    <location>
        <begin position="418"/>
        <end position="619"/>
    </location>
</feature>
<evidence type="ECO:0000313" key="9">
    <source>
        <dbReference type="EMBL" id="OQV13617.1"/>
    </source>
</evidence>
<dbReference type="EC" id="3.4.24.-" evidence="7"/>
<dbReference type="GO" id="GO:0006508">
    <property type="term" value="P:proteolysis"/>
    <property type="evidence" value="ECO:0007669"/>
    <property type="project" value="UniProtKB-KW"/>
</dbReference>
<evidence type="ECO:0000256" key="6">
    <source>
        <dbReference type="PROSITE-ProRule" id="PRU01211"/>
    </source>
</evidence>
<dbReference type="SUPFAM" id="SSF55486">
    <property type="entry name" value="Metalloproteases ('zincins'), catalytic domain"/>
    <property type="match status" value="1"/>
</dbReference>
<name>A0A1W0WEL4_HYPEX</name>
<keyword evidence="10" id="KW-1185">Reference proteome</keyword>
<dbReference type="SMART" id="SM00235">
    <property type="entry name" value="ZnMc"/>
    <property type="match status" value="1"/>
</dbReference>
<evidence type="ECO:0000256" key="5">
    <source>
        <dbReference type="ARBA" id="ARBA00023049"/>
    </source>
</evidence>
<keyword evidence="5 7" id="KW-0482">Metalloprotease</keyword>
<accession>A0A1W0WEL4</accession>
<dbReference type="Pfam" id="PF01400">
    <property type="entry name" value="Astacin"/>
    <property type="match status" value="1"/>
</dbReference>
<evidence type="ECO:0000256" key="4">
    <source>
        <dbReference type="ARBA" id="ARBA00022833"/>
    </source>
</evidence>
<dbReference type="OrthoDB" id="419364at2759"/>
<keyword evidence="4 7" id="KW-0862">Zinc</keyword>
<dbReference type="PANTHER" id="PTHR10127:SF780">
    <property type="entry name" value="METALLOENDOPEPTIDASE"/>
    <property type="match status" value="1"/>
</dbReference>
<dbReference type="InterPro" id="IPR006026">
    <property type="entry name" value="Peptidase_Metallo"/>
</dbReference>
<keyword evidence="1 7" id="KW-0645">Protease</keyword>
<protein>
    <recommendedName>
        <fullName evidence="7">Metalloendopeptidase</fullName>
        <ecNumber evidence="7">3.4.24.-</ecNumber>
    </recommendedName>
</protein>
<dbReference type="EMBL" id="MTYJ01000120">
    <property type="protein sequence ID" value="OQV13617.1"/>
    <property type="molecule type" value="Genomic_DNA"/>
</dbReference>
<evidence type="ECO:0000256" key="1">
    <source>
        <dbReference type="ARBA" id="ARBA00022670"/>
    </source>
</evidence>
<dbReference type="GO" id="GO:0008270">
    <property type="term" value="F:zinc ion binding"/>
    <property type="evidence" value="ECO:0007669"/>
    <property type="project" value="InterPro"/>
</dbReference>
<reference evidence="10" key="1">
    <citation type="submission" date="2017-01" db="EMBL/GenBank/DDBJ databases">
        <title>Comparative genomics of anhydrobiosis in the tardigrade Hypsibius dujardini.</title>
        <authorList>
            <person name="Yoshida Y."/>
            <person name="Koutsovoulos G."/>
            <person name="Laetsch D."/>
            <person name="Stevens L."/>
            <person name="Kumar S."/>
            <person name="Horikawa D."/>
            <person name="Ishino K."/>
            <person name="Komine S."/>
            <person name="Tomita M."/>
            <person name="Blaxter M."/>
            <person name="Arakawa K."/>
        </authorList>
    </citation>
    <scope>NUCLEOTIDE SEQUENCE [LARGE SCALE GENOMIC DNA]</scope>
    <source>
        <strain evidence="10">Z151</strain>
    </source>
</reference>
<sequence>MLLILFLQKWRIKVKLFLVFLLSSAYFPAVLQAAGRKGSRIMGLHLHEWCYDGPNAALNNPCFRPGMICLGDGGTPENPQLEYKGMGLCKCRPGFEETGSTSEDTCRPRATTSFEEAECEKDDDCINLRNTTCRLSPSSDRRVCRCRDNYEQDAELSLLGQYECKAADCRLKLSDPNFCAAFYYPNSSCNSRTGSCECRYPDVLLTLPTVKRCVDPSRIPCTSDNVTDACPVPSLSEAYCHSGFCACKVSATQTGTLQINFVGELFCQGNPIGAPCYESWQCGDPPLACMRSPTGWGVCSCVPYTRPRKDHRGCERTIGVCCKTAADCGVRPAKNSPDKAFVCGRQFDTAQTGTCGCSIGSRWNGIKCQITPSSDKAICRRTSVLSFAPLWVTVEANEPSVNRIEPESGDQWNRVKRQSVRDPYRQWDHIVPVVIAEAATWFWGNGYESSDVLLIENALREMEQGMCLKFIPRTTEADYLHYLNTEFQYGNGFGKRGGSQNIGLPSGSLSPAIVIETTLQELGLVHQERRWDRDEYVKINYSNINPAEAWNLCIPLVGYFDTLLTPYDYDSILHYGPTAFAVNASIPTIVPRIPGTVIGQRKHMSLMDIQRVNALFRCEGFNYTKDPNAIPCSVDKPVSCPFVLGGVARCASGRCTCELLRGNSTGVIVPAQGQLFCASPERYEIICNNYADCPKSLTCLKPSASAIRGICQCDSYQRMWKGSSTNSQCEPAIGQCCKNTPDCGRPPSNGWHKPFSCIKPYLNGGTNVVGTCGCPFGSQWDGMGCLPIYGAGTCINTFY</sequence>
<dbReference type="Gene3D" id="3.40.390.10">
    <property type="entry name" value="Collagenase (Catalytic Domain)"/>
    <property type="match status" value="1"/>
</dbReference>
<evidence type="ECO:0000256" key="7">
    <source>
        <dbReference type="RuleBase" id="RU361183"/>
    </source>
</evidence>
<comment type="cofactor">
    <cofactor evidence="7">
        <name>Zn(2+)</name>
        <dbReference type="ChEBI" id="CHEBI:29105"/>
    </cofactor>
    <text evidence="7">Binds 1 zinc ion per subunit.</text>
</comment>
<dbReference type="PROSITE" id="PS51864">
    <property type="entry name" value="ASTACIN"/>
    <property type="match status" value="1"/>
</dbReference>
<comment type="caution">
    <text evidence="6">Lacks conserved residue(s) required for the propagation of feature annotation.</text>
</comment>
<dbReference type="PANTHER" id="PTHR10127">
    <property type="entry name" value="DISCOIDIN, CUB, EGF, LAMININ , AND ZINC METALLOPROTEASE DOMAIN CONTAINING"/>
    <property type="match status" value="1"/>
</dbReference>
<evidence type="ECO:0000313" key="10">
    <source>
        <dbReference type="Proteomes" id="UP000192578"/>
    </source>
</evidence>
<dbReference type="Proteomes" id="UP000192578">
    <property type="component" value="Unassembled WGS sequence"/>
</dbReference>
<dbReference type="GO" id="GO:0004222">
    <property type="term" value="F:metalloendopeptidase activity"/>
    <property type="evidence" value="ECO:0007669"/>
    <property type="project" value="UniProtKB-UniRule"/>
</dbReference>
<proteinExistence type="predicted"/>
<evidence type="ECO:0000259" key="8">
    <source>
        <dbReference type="PROSITE" id="PS51864"/>
    </source>
</evidence>
<dbReference type="InterPro" id="IPR024079">
    <property type="entry name" value="MetalloPept_cat_dom_sf"/>
</dbReference>
<evidence type="ECO:0000256" key="3">
    <source>
        <dbReference type="ARBA" id="ARBA00022801"/>
    </source>
</evidence>
<dbReference type="PRINTS" id="PR00480">
    <property type="entry name" value="ASTACIN"/>
</dbReference>
<evidence type="ECO:0000256" key="2">
    <source>
        <dbReference type="ARBA" id="ARBA00022723"/>
    </source>
</evidence>
<keyword evidence="3 7" id="KW-0378">Hydrolase</keyword>
<dbReference type="InterPro" id="IPR001506">
    <property type="entry name" value="Peptidase_M12A"/>
</dbReference>
<organism evidence="9 10">
    <name type="scientific">Hypsibius exemplaris</name>
    <name type="common">Freshwater tardigrade</name>
    <dbReference type="NCBI Taxonomy" id="2072580"/>
    <lineage>
        <taxon>Eukaryota</taxon>
        <taxon>Metazoa</taxon>
        <taxon>Ecdysozoa</taxon>
        <taxon>Tardigrada</taxon>
        <taxon>Eutardigrada</taxon>
        <taxon>Parachela</taxon>
        <taxon>Hypsibioidea</taxon>
        <taxon>Hypsibiidae</taxon>
        <taxon>Hypsibius</taxon>
    </lineage>
</organism>
<keyword evidence="2 7" id="KW-0479">Metal-binding</keyword>